<accession>T1H1L1</accession>
<evidence type="ECO:0000313" key="1">
    <source>
        <dbReference type="EnsemblMetazoa" id="MESCA010074-PA"/>
    </source>
</evidence>
<dbReference type="HOGENOM" id="CLU_1688745_0_0_1"/>
<dbReference type="STRING" id="36166.T1H1L1"/>
<dbReference type="EnsemblMetazoa" id="MESCA010074-RA">
    <property type="protein sequence ID" value="MESCA010074-PA"/>
    <property type="gene ID" value="MESCA010074"/>
</dbReference>
<dbReference type="EMBL" id="CAQQ02171417">
    <property type="status" value="NOT_ANNOTATED_CDS"/>
    <property type="molecule type" value="Genomic_DNA"/>
</dbReference>
<organism evidence="1 2">
    <name type="scientific">Megaselia scalaris</name>
    <name type="common">Humpbacked fly</name>
    <name type="synonym">Phora scalaris</name>
    <dbReference type="NCBI Taxonomy" id="36166"/>
    <lineage>
        <taxon>Eukaryota</taxon>
        <taxon>Metazoa</taxon>
        <taxon>Ecdysozoa</taxon>
        <taxon>Arthropoda</taxon>
        <taxon>Hexapoda</taxon>
        <taxon>Insecta</taxon>
        <taxon>Pterygota</taxon>
        <taxon>Neoptera</taxon>
        <taxon>Endopterygota</taxon>
        <taxon>Diptera</taxon>
        <taxon>Brachycera</taxon>
        <taxon>Muscomorpha</taxon>
        <taxon>Platypezoidea</taxon>
        <taxon>Phoridae</taxon>
        <taxon>Megaseliini</taxon>
        <taxon>Megaselia</taxon>
    </lineage>
</organism>
<dbReference type="Proteomes" id="UP000015102">
    <property type="component" value="Unassembled WGS sequence"/>
</dbReference>
<protein>
    <submittedName>
        <fullName evidence="1">Uncharacterized protein</fullName>
    </submittedName>
</protein>
<reference evidence="1" key="2">
    <citation type="submission" date="2015-06" db="UniProtKB">
        <authorList>
            <consortium name="EnsemblMetazoa"/>
        </authorList>
    </citation>
    <scope>IDENTIFICATION</scope>
</reference>
<reference evidence="2" key="1">
    <citation type="submission" date="2013-02" db="EMBL/GenBank/DDBJ databases">
        <authorList>
            <person name="Hughes D."/>
        </authorList>
    </citation>
    <scope>NUCLEOTIDE SEQUENCE</scope>
    <source>
        <strain>Durham</strain>
        <strain evidence="2">NC isolate 2 -- Noor lab</strain>
    </source>
</reference>
<evidence type="ECO:0000313" key="2">
    <source>
        <dbReference type="Proteomes" id="UP000015102"/>
    </source>
</evidence>
<proteinExistence type="predicted"/>
<dbReference type="AlphaFoldDB" id="T1H1L1"/>
<keyword evidence="2" id="KW-1185">Reference proteome</keyword>
<sequence length="156" mass="17325">MSTLSESNNQEIGAHIYRLQKLILALIPRFIVSEATINEMTKPANLIGSSEVNAASHIKYFLEVASNLMLYCRNAVANHSADHRAANIIFSPSINDTLQRTERAGGVIEMSPSLGVVVNQLKNTVDYHNKQKSNYDHLLRKKQALSNNSLDLTGEF</sequence>
<name>T1H1L1_MEGSC</name>